<feature type="domain" description="Helicase ATP-binding" evidence="5">
    <location>
        <begin position="13"/>
        <end position="284"/>
    </location>
</feature>
<evidence type="ECO:0000256" key="2">
    <source>
        <dbReference type="ARBA" id="ARBA00022801"/>
    </source>
</evidence>
<comment type="similarity">
    <text evidence="4">Belongs to the helicase family. DinG subfamily.</text>
</comment>
<dbReference type="Proteomes" id="UP000886339">
    <property type="component" value="Unassembled WGS sequence"/>
</dbReference>
<name>A0A831WGB8_9GAMM</name>
<dbReference type="Gene3D" id="3.40.50.300">
    <property type="entry name" value="P-loop containing nucleotide triphosphate hydrolases"/>
    <property type="match status" value="2"/>
</dbReference>
<dbReference type="GO" id="GO:0006281">
    <property type="term" value="P:DNA repair"/>
    <property type="evidence" value="ECO:0007669"/>
    <property type="project" value="TreeGrafter"/>
</dbReference>
<dbReference type="AlphaFoldDB" id="A0A831WGB8"/>
<dbReference type="GO" id="GO:0003676">
    <property type="term" value="F:nucleic acid binding"/>
    <property type="evidence" value="ECO:0007669"/>
    <property type="project" value="InterPro"/>
</dbReference>
<evidence type="ECO:0000313" key="6">
    <source>
        <dbReference type="EMBL" id="HEC07401.1"/>
    </source>
</evidence>
<dbReference type="InterPro" id="IPR011545">
    <property type="entry name" value="DEAD/DEAH_box_helicase_dom"/>
</dbReference>
<accession>A0A831WGB8</accession>
<dbReference type="PROSITE" id="PS51193">
    <property type="entry name" value="HELICASE_ATP_BIND_2"/>
    <property type="match status" value="1"/>
</dbReference>
<dbReference type="PANTHER" id="PTHR11472">
    <property type="entry name" value="DNA REPAIR DEAD HELICASE RAD3/XP-D SUBFAMILY MEMBER"/>
    <property type="match status" value="1"/>
</dbReference>
<dbReference type="GO" id="GO:0016818">
    <property type="term" value="F:hydrolase activity, acting on acid anhydrides, in phosphorus-containing anhydrides"/>
    <property type="evidence" value="ECO:0007669"/>
    <property type="project" value="InterPro"/>
</dbReference>
<keyword evidence="6" id="KW-0347">Helicase</keyword>
<gene>
    <name evidence="6" type="ORF">ENJ12_11140</name>
</gene>
<dbReference type="InterPro" id="IPR006555">
    <property type="entry name" value="ATP-dep_Helicase_C"/>
</dbReference>
<keyword evidence="2" id="KW-0378">Hydrolase</keyword>
<keyword evidence="3" id="KW-0067">ATP-binding</keyword>
<evidence type="ECO:0000256" key="3">
    <source>
        <dbReference type="ARBA" id="ARBA00022840"/>
    </source>
</evidence>
<protein>
    <submittedName>
        <fullName evidence="6">ATP-dependent DNA helicase</fullName>
    </submittedName>
</protein>
<dbReference type="Pfam" id="PF13307">
    <property type="entry name" value="Helicase_C_2"/>
    <property type="match status" value="1"/>
</dbReference>
<evidence type="ECO:0000256" key="4">
    <source>
        <dbReference type="ARBA" id="ARBA00038058"/>
    </source>
</evidence>
<proteinExistence type="inferred from homology"/>
<dbReference type="InterPro" id="IPR045028">
    <property type="entry name" value="DinG/Rad3-like"/>
</dbReference>
<dbReference type="SUPFAM" id="SSF52540">
    <property type="entry name" value="P-loop containing nucleoside triphosphate hydrolases"/>
    <property type="match status" value="2"/>
</dbReference>
<dbReference type="InterPro" id="IPR014013">
    <property type="entry name" value="Helic_SF1/SF2_ATP-bd_DinG/Rad3"/>
</dbReference>
<organism evidence="6">
    <name type="scientific">Thiolapillus brandeum</name>
    <dbReference type="NCBI Taxonomy" id="1076588"/>
    <lineage>
        <taxon>Bacteria</taxon>
        <taxon>Pseudomonadati</taxon>
        <taxon>Pseudomonadota</taxon>
        <taxon>Gammaproteobacteria</taxon>
        <taxon>Chromatiales</taxon>
        <taxon>Sedimenticolaceae</taxon>
        <taxon>Thiolapillus</taxon>
    </lineage>
</organism>
<evidence type="ECO:0000259" key="5">
    <source>
        <dbReference type="PROSITE" id="PS51193"/>
    </source>
</evidence>
<dbReference type="SMART" id="SM00491">
    <property type="entry name" value="HELICc2"/>
    <property type="match status" value="1"/>
</dbReference>
<dbReference type="Pfam" id="PF00270">
    <property type="entry name" value="DEAD"/>
    <property type="match status" value="1"/>
</dbReference>
<dbReference type="GO" id="GO:0005524">
    <property type="term" value="F:ATP binding"/>
    <property type="evidence" value="ECO:0007669"/>
    <property type="project" value="UniProtKB-KW"/>
</dbReference>
<reference evidence="6" key="1">
    <citation type="journal article" date="2020" name="mSystems">
        <title>Genome- and Community-Level Interaction Insights into Carbon Utilization and Element Cycling Functions of Hydrothermarchaeota in Hydrothermal Sediment.</title>
        <authorList>
            <person name="Zhou Z."/>
            <person name="Liu Y."/>
            <person name="Xu W."/>
            <person name="Pan J."/>
            <person name="Luo Z.H."/>
            <person name="Li M."/>
        </authorList>
    </citation>
    <scope>NUCLEOTIDE SEQUENCE [LARGE SCALE GENOMIC DNA]</scope>
    <source>
        <strain evidence="6">HyVt-458</strain>
    </source>
</reference>
<evidence type="ECO:0000256" key="1">
    <source>
        <dbReference type="ARBA" id="ARBA00022741"/>
    </source>
</evidence>
<sequence>MIDVEGVLGPRGVLSEVLPGFSWRSQQQEMGDAVAHCIESGGRLIAEAGTGTGKTFAYLVPALLSGAKVIISTGTKNLQDQLFFKDLPLLREAMSSPASIALLKGRANYLCVHRMENALLDARGHRREVARHLRQVQGWSIATRSGDIAELTSLPEDSPVWPLITSTGDNCLGSECPSFSKCHLVEARKRAQEADIVVINHHLLCADFSIKDEGFGELLPAADAYIIDEAHQLPDVASNFFGISVGTRQFLDLCRDTRAEYVREAGDLPKILEQIDHLEKAARDFRLAFGRDGQRGTWDEVARNGDVQNGLEYLQKELEGLQGMLKSIEGRGKGLDSCLTRAQALGTELMQIVSPGAAEEQVRWFEVHAHSVRLNSTPLDVAGLFQGQMACHPAAWIFTSATLAVGESFAHFQQQLGLDKADTRCWGSPFDYSEQALWFVPKGLPEPSAPNYTDKVMELALPMLQASRGRAFLLFTSYRALHLAADWLKDRLDYLLLVQGSAPKAELLKQFVEHGNAVLLGTSSFWEGVDVRGEALSLVIIDKLPFASPGDPVLKARLDAMRKAGGNPFMEYQVPQAAIALKQGAGRLIRDVTDRGVLVLCDPRLLRKHYGHTFLNAMPPFARTRELTVALDFLQGG</sequence>
<dbReference type="EMBL" id="DRLF01000385">
    <property type="protein sequence ID" value="HEC07401.1"/>
    <property type="molecule type" value="Genomic_DNA"/>
</dbReference>
<dbReference type="PANTHER" id="PTHR11472:SF34">
    <property type="entry name" value="REGULATOR OF TELOMERE ELONGATION HELICASE 1"/>
    <property type="match status" value="1"/>
</dbReference>
<comment type="caution">
    <text evidence="6">The sequence shown here is derived from an EMBL/GenBank/DDBJ whole genome shotgun (WGS) entry which is preliminary data.</text>
</comment>
<keyword evidence="1" id="KW-0547">Nucleotide-binding</keyword>
<dbReference type="GO" id="GO:0003678">
    <property type="term" value="F:DNA helicase activity"/>
    <property type="evidence" value="ECO:0007669"/>
    <property type="project" value="TreeGrafter"/>
</dbReference>
<dbReference type="InterPro" id="IPR027417">
    <property type="entry name" value="P-loop_NTPase"/>
</dbReference>